<keyword evidence="3" id="KW-1185">Reference proteome</keyword>
<accession>A0ABQ9WRR2</accession>
<comment type="caution">
    <text evidence="2">The sequence shown here is derived from an EMBL/GenBank/DDBJ whole genome shotgun (WGS) entry which is preliminary data.</text>
</comment>
<evidence type="ECO:0000313" key="3">
    <source>
        <dbReference type="Proteomes" id="UP001281761"/>
    </source>
</evidence>
<feature type="region of interest" description="Disordered" evidence="1">
    <location>
        <begin position="103"/>
        <end position="172"/>
    </location>
</feature>
<feature type="compositionally biased region" description="Polar residues" evidence="1">
    <location>
        <begin position="121"/>
        <end position="130"/>
    </location>
</feature>
<name>A0ABQ9WRR2_9EUKA</name>
<feature type="compositionally biased region" description="Acidic residues" evidence="1">
    <location>
        <begin position="107"/>
        <end position="116"/>
    </location>
</feature>
<dbReference type="EMBL" id="JARBJD010000426">
    <property type="protein sequence ID" value="KAK2942188.1"/>
    <property type="molecule type" value="Genomic_DNA"/>
</dbReference>
<feature type="region of interest" description="Disordered" evidence="1">
    <location>
        <begin position="68"/>
        <end position="90"/>
    </location>
</feature>
<evidence type="ECO:0000313" key="2">
    <source>
        <dbReference type="EMBL" id="KAK2942188.1"/>
    </source>
</evidence>
<proteinExistence type="predicted"/>
<sequence>MFNMRTEWAYALQAMQMNDDGKLLEYEQFRVPEGSERILGALFHICRGLVNEHAATLQWDTADVQPRSILRPTAGRQDEDQDMEEDRVLDESAEEKLLDMIDRLPDFEWDSSDEDERERQFNQPVPTQAGQRYARPTSPGRQFGQQASHQNRSRPKGFQPQPTPKFQRRSQY</sequence>
<reference evidence="2 3" key="1">
    <citation type="journal article" date="2022" name="bioRxiv">
        <title>Genomics of Preaxostyla Flagellates Illuminates Evolutionary Transitions and the Path Towards Mitochondrial Loss.</title>
        <authorList>
            <person name="Novak L.V.F."/>
            <person name="Treitli S.C."/>
            <person name="Pyrih J."/>
            <person name="Halakuc P."/>
            <person name="Pipaliya S.V."/>
            <person name="Vacek V."/>
            <person name="Brzon O."/>
            <person name="Soukal P."/>
            <person name="Eme L."/>
            <person name="Dacks J.B."/>
            <person name="Karnkowska A."/>
            <person name="Elias M."/>
            <person name="Hampl V."/>
        </authorList>
    </citation>
    <scope>NUCLEOTIDE SEQUENCE [LARGE SCALE GENOMIC DNA]</scope>
    <source>
        <strain evidence="2">NAU3</strain>
        <tissue evidence="2">Gut</tissue>
    </source>
</reference>
<feature type="compositionally biased region" description="Polar residues" evidence="1">
    <location>
        <begin position="139"/>
        <end position="150"/>
    </location>
</feature>
<feature type="compositionally biased region" description="Acidic residues" evidence="1">
    <location>
        <begin position="79"/>
        <end position="90"/>
    </location>
</feature>
<dbReference type="Proteomes" id="UP001281761">
    <property type="component" value="Unassembled WGS sequence"/>
</dbReference>
<protein>
    <submittedName>
        <fullName evidence="2">Uncharacterized protein</fullName>
    </submittedName>
</protein>
<organism evidence="2 3">
    <name type="scientific">Blattamonas nauphoetae</name>
    <dbReference type="NCBI Taxonomy" id="2049346"/>
    <lineage>
        <taxon>Eukaryota</taxon>
        <taxon>Metamonada</taxon>
        <taxon>Preaxostyla</taxon>
        <taxon>Oxymonadida</taxon>
        <taxon>Blattamonas</taxon>
    </lineage>
</organism>
<gene>
    <name evidence="2" type="ORF">BLNAU_22896</name>
</gene>
<evidence type="ECO:0000256" key="1">
    <source>
        <dbReference type="SAM" id="MobiDB-lite"/>
    </source>
</evidence>